<dbReference type="OrthoDB" id="10480694at2759"/>
<protein>
    <recommendedName>
        <fullName evidence="5">EF-hand domain-containing protein</fullName>
    </recommendedName>
</protein>
<evidence type="ECO:0000313" key="4">
    <source>
        <dbReference type="Proteomes" id="UP000001064"/>
    </source>
</evidence>
<dbReference type="InParanoid" id="F0ZN73"/>
<dbReference type="SUPFAM" id="SSF47473">
    <property type="entry name" value="EF-hand"/>
    <property type="match status" value="1"/>
</dbReference>
<evidence type="ECO:0008006" key="5">
    <source>
        <dbReference type="Google" id="ProtNLM"/>
    </source>
</evidence>
<proteinExistence type="predicted"/>
<gene>
    <name evidence="3" type="ORF">DICPUDRAFT_153163</name>
</gene>
<sequence>MKIILSLFLLIFLINNCVDSQDKIKELYKNEINPINRNDETMAEFQKKIEKIPGYNKKKIGYYSVFLSNDEIKAGEEIGQEYVTQYKIYYRDSLDNDLDHSLNFKDLKNYFNKQGTDYTDSDITNFIYLMASDHTNIDYSSFLSACIKFHKDFENLHPMWKYSLNGIAINRTEEMNRIADEALARYSRLRREYDQAMKDIDQEIKRNLDNFRAQYEQITGKKLEK</sequence>
<dbReference type="Proteomes" id="UP000001064">
    <property type="component" value="Unassembled WGS sequence"/>
</dbReference>
<keyword evidence="4" id="KW-1185">Reference proteome</keyword>
<dbReference type="VEuPathDB" id="AmoebaDB:DICPUDRAFT_153163"/>
<keyword evidence="1" id="KW-0175">Coiled coil</keyword>
<dbReference type="FunCoup" id="F0ZN73">
    <property type="interactions" value="238"/>
</dbReference>
<keyword evidence="2" id="KW-0732">Signal</keyword>
<dbReference type="eggNOG" id="ENOG502RHTQ">
    <property type="taxonomic scope" value="Eukaryota"/>
</dbReference>
<dbReference type="KEGG" id="dpp:DICPUDRAFT_153163"/>
<feature type="coiled-coil region" evidence="1">
    <location>
        <begin position="172"/>
        <end position="206"/>
    </location>
</feature>
<evidence type="ECO:0000256" key="1">
    <source>
        <dbReference type="SAM" id="Coils"/>
    </source>
</evidence>
<dbReference type="AlphaFoldDB" id="F0ZN73"/>
<dbReference type="GeneID" id="10499472"/>
<dbReference type="OMA" id="FIYLMAS"/>
<dbReference type="EMBL" id="GL871091">
    <property type="protein sequence ID" value="EGC34589.1"/>
    <property type="molecule type" value="Genomic_DNA"/>
</dbReference>
<dbReference type="RefSeq" id="XP_003288866.1">
    <property type="nucleotide sequence ID" value="XM_003288818.1"/>
</dbReference>
<evidence type="ECO:0000256" key="2">
    <source>
        <dbReference type="SAM" id="SignalP"/>
    </source>
</evidence>
<feature type="chain" id="PRO_5003265251" description="EF-hand domain-containing protein" evidence="2">
    <location>
        <begin position="21"/>
        <end position="225"/>
    </location>
</feature>
<reference evidence="4" key="1">
    <citation type="journal article" date="2011" name="Genome Biol.">
        <title>Comparative genomics of the social amoebae Dictyostelium discoideum and Dictyostelium purpureum.</title>
        <authorList>
            <consortium name="US DOE Joint Genome Institute (JGI-PGF)"/>
            <person name="Sucgang R."/>
            <person name="Kuo A."/>
            <person name="Tian X."/>
            <person name="Salerno W."/>
            <person name="Parikh A."/>
            <person name="Feasley C.L."/>
            <person name="Dalin E."/>
            <person name="Tu H."/>
            <person name="Huang E."/>
            <person name="Barry K."/>
            <person name="Lindquist E."/>
            <person name="Shapiro H."/>
            <person name="Bruce D."/>
            <person name="Schmutz J."/>
            <person name="Salamov A."/>
            <person name="Fey P."/>
            <person name="Gaudet P."/>
            <person name="Anjard C."/>
            <person name="Babu M.M."/>
            <person name="Basu S."/>
            <person name="Bushmanova Y."/>
            <person name="van der Wel H."/>
            <person name="Katoh-Kurasawa M."/>
            <person name="Dinh C."/>
            <person name="Coutinho P.M."/>
            <person name="Saito T."/>
            <person name="Elias M."/>
            <person name="Schaap P."/>
            <person name="Kay R.R."/>
            <person name="Henrissat B."/>
            <person name="Eichinger L."/>
            <person name="Rivero F."/>
            <person name="Putnam N.H."/>
            <person name="West C.M."/>
            <person name="Loomis W.F."/>
            <person name="Chisholm R.L."/>
            <person name="Shaulsky G."/>
            <person name="Strassmann J.E."/>
            <person name="Queller D.C."/>
            <person name="Kuspa A."/>
            <person name="Grigoriev I.V."/>
        </authorList>
    </citation>
    <scope>NUCLEOTIDE SEQUENCE [LARGE SCALE GENOMIC DNA]</scope>
    <source>
        <strain evidence="4">QSDP1</strain>
    </source>
</reference>
<accession>F0ZN73</accession>
<evidence type="ECO:0000313" key="3">
    <source>
        <dbReference type="EMBL" id="EGC34589.1"/>
    </source>
</evidence>
<feature type="signal peptide" evidence="2">
    <location>
        <begin position="1"/>
        <end position="20"/>
    </location>
</feature>
<organism evidence="3 4">
    <name type="scientific">Dictyostelium purpureum</name>
    <name type="common">Slime mold</name>
    <dbReference type="NCBI Taxonomy" id="5786"/>
    <lineage>
        <taxon>Eukaryota</taxon>
        <taxon>Amoebozoa</taxon>
        <taxon>Evosea</taxon>
        <taxon>Eumycetozoa</taxon>
        <taxon>Dictyostelia</taxon>
        <taxon>Dictyosteliales</taxon>
        <taxon>Dictyosteliaceae</taxon>
        <taxon>Dictyostelium</taxon>
    </lineage>
</organism>
<dbReference type="InterPro" id="IPR011992">
    <property type="entry name" value="EF-hand-dom_pair"/>
</dbReference>
<name>F0ZN73_DICPU</name>